<protein>
    <submittedName>
        <fullName evidence="2">DNA helicase IV</fullName>
    </submittedName>
</protein>
<dbReference type="GO" id="GO:0000725">
    <property type="term" value="P:recombinational repair"/>
    <property type="evidence" value="ECO:0007669"/>
    <property type="project" value="TreeGrafter"/>
</dbReference>
<evidence type="ECO:0000313" key="2">
    <source>
        <dbReference type="EMBL" id="MBA8825023.1"/>
    </source>
</evidence>
<dbReference type="GO" id="GO:0003677">
    <property type="term" value="F:DNA binding"/>
    <property type="evidence" value="ECO:0007669"/>
    <property type="project" value="InterPro"/>
</dbReference>
<dbReference type="Pfam" id="PF13538">
    <property type="entry name" value="UvrD_C_2"/>
    <property type="match status" value="1"/>
</dbReference>
<keyword evidence="2" id="KW-0347">Helicase</keyword>
<keyword evidence="2" id="KW-0067">ATP-binding</keyword>
<dbReference type="PANTHER" id="PTHR11070">
    <property type="entry name" value="UVRD / RECB / PCRA DNA HELICASE FAMILY MEMBER"/>
    <property type="match status" value="1"/>
</dbReference>
<dbReference type="InterPro" id="IPR027417">
    <property type="entry name" value="P-loop_NTPase"/>
</dbReference>
<dbReference type="InterPro" id="IPR027785">
    <property type="entry name" value="UvrD-like_helicase_C"/>
</dbReference>
<dbReference type="Gene3D" id="3.40.50.300">
    <property type="entry name" value="P-loop containing nucleotide triphosphate hydrolases"/>
    <property type="match status" value="1"/>
</dbReference>
<feature type="domain" description="UvrD-like helicase C-terminal" evidence="1">
    <location>
        <begin position="140"/>
        <end position="189"/>
    </location>
</feature>
<evidence type="ECO:0000313" key="3">
    <source>
        <dbReference type="Proteomes" id="UP000569329"/>
    </source>
</evidence>
<comment type="caution">
    <text evidence="2">The sequence shown here is derived from an EMBL/GenBank/DDBJ whole genome shotgun (WGS) entry which is preliminary data.</text>
</comment>
<evidence type="ECO:0000259" key="1">
    <source>
        <dbReference type="Pfam" id="PF13538"/>
    </source>
</evidence>
<dbReference type="EMBL" id="JACGWZ010000002">
    <property type="protein sequence ID" value="MBA8825023.1"/>
    <property type="molecule type" value="Genomic_DNA"/>
</dbReference>
<reference evidence="2 3" key="1">
    <citation type="submission" date="2020-07" db="EMBL/GenBank/DDBJ databases">
        <title>Sequencing the genomes of 1000 actinobacteria strains.</title>
        <authorList>
            <person name="Klenk H.-P."/>
        </authorList>
    </citation>
    <scope>NUCLEOTIDE SEQUENCE [LARGE SCALE GENOMIC DNA]</scope>
    <source>
        <strain evidence="2 3">DSM 45975</strain>
    </source>
</reference>
<name>A0A839DVF2_9PSEU</name>
<gene>
    <name evidence="2" type="ORF">FHX42_002370</name>
</gene>
<proteinExistence type="predicted"/>
<dbReference type="PANTHER" id="PTHR11070:SF45">
    <property type="entry name" value="DNA 3'-5' HELICASE"/>
    <property type="match status" value="1"/>
</dbReference>
<keyword evidence="3" id="KW-1185">Reference proteome</keyword>
<organism evidence="2 3">
    <name type="scientific">Halosaccharopolyspora lacisalsi</name>
    <dbReference type="NCBI Taxonomy" id="1000566"/>
    <lineage>
        <taxon>Bacteria</taxon>
        <taxon>Bacillati</taxon>
        <taxon>Actinomycetota</taxon>
        <taxon>Actinomycetes</taxon>
        <taxon>Pseudonocardiales</taxon>
        <taxon>Pseudonocardiaceae</taxon>
        <taxon>Halosaccharopolyspora</taxon>
    </lineage>
</organism>
<dbReference type="GO" id="GO:0005524">
    <property type="term" value="F:ATP binding"/>
    <property type="evidence" value="ECO:0007669"/>
    <property type="project" value="InterPro"/>
</dbReference>
<dbReference type="Proteomes" id="UP000569329">
    <property type="component" value="Unassembled WGS sequence"/>
</dbReference>
<dbReference type="SUPFAM" id="SSF52540">
    <property type="entry name" value="P-loop containing nucleoside triphosphate hydrolases"/>
    <property type="match status" value="1"/>
</dbReference>
<keyword evidence="2" id="KW-0378">Hydrolase</keyword>
<dbReference type="GO" id="GO:0043138">
    <property type="term" value="F:3'-5' DNA helicase activity"/>
    <property type="evidence" value="ECO:0007669"/>
    <property type="project" value="TreeGrafter"/>
</dbReference>
<dbReference type="InterPro" id="IPR000212">
    <property type="entry name" value="DNA_helicase_UvrD/REP"/>
</dbReference>
<dbReference type="AlphaFoldDB" id="A0A839DVF2"/>
<sequence length="211" mass="22956">MVVDEAQELSEMDWRILLRRCPGKSMTIVGDLAQRQSAAGARTWAAMLDAHVSRRWTYRELTVSYRSTAEIMAVAASALAETETSVTPPESVRSNGLWPWTQEGSADDLAATVTEVVRELPTPGSLSVIDPEGSRLDVAVTAITPRESRGLEFDVVVVVEPQRILAHPPSGAAELYVALTRATQQVVVVHGEPLPPALEEAIRGRARQHGR</sequence>
<keyword evidence="2" id="KW-0547">Nucleotide-binding</keyword>
<accession>A0A839DVF2</accession>
<dbReference type="GO" id="GO:0005829">
    <property type="term" value="C:cytosol"/>
    <property type="evidence" value="ECO:0007669"/>
    <property type="project" value="TreeGrafter"/>
</dbReference>